<name>A0A2P4P2K9_RHIID</name>
<accession>A0A2P4P2K9</accession>
<dbReference type="EMBL" id="AUPC02000439">
    <property type="protein sequence ID" value="POG59635.1"/>
    <property type="molecule type" value="Genomic_DNA"/>
</dbReference>
<evidence type="ECO:0000313" key="2">
    <source>
        <dbReference type="EMBL" id="POG59635.1"/>
    </source>
</evidence>
<dbReference type="Proteomes" id="UP000018888">
    <property type="component" value="Unassembled WGS sequence"/>
</dbReference>
<organism evidence="2 3">
    <name type="scientific">Rhizophagus irregularis (strain DAOM 181602 / DAOM 197198 / MUCL 43194)</name>
    <name type="common">Arbuscular mycorrhizal fungus</name>
    <name type="synonym">Glomus intraradices</name>
    <dbReference type="NCBI Taxonomy" id="747089"/>
    <lineage>
        <taxon>Eukaryota</taxon>
        <taxon>Fungi</taxon>
        <taxon>Fungi incertae sedis</taxon>
        <taxon>Mucoromycota</taxon>
        <taxon>Glomeromycotina</taxon>
        <taxon>Glomeromycetes</taxon>
        <taxon>Glomerales</taxon>
        <taxon>Glomeraceae</taxon>
        <taxon>Rhizophagus</taxon>
    </lineage>
</organism>
<dbReference type="AlphaFoldDB" id="A0A2P4P2K9"/>
<feature type="region of interest" description="Disordered" evidence="1">
    <location>
        <begin position="129"/>
        <end position="160"/>
    </location>
</feature>
<reference evidence="2 3" key="2">
    <citation type="journal article" date="2018" name="New Phytol.">
        <title>High intraspecific genome diversity in the model arbuscular mycorrhizal symbiont Rhizophagus irregularis.</title>
        <authorList>
            <person name="Chen E.C.H."/>
            <person name="Morin E."/>
            <person name="Beaudet D."/>
            <person name="Noel J."/>
            <person name="Yildirir G."/>
            <person name="Ndikumana S."/>
            <person name="Charron P."/>
            <person name="St-Onge C."/>
            <person name="Giorgi J."/>
            <person name="Kruger M."/>
            <person name="Marton T."/>
            <person name="Ropars J."/>
            <person name="Grigoriev I.V."/>
            <person name="Hainaut M."/>
            <person name="Henrissat B."/>
            <person name="Roux C."/>
            <person name="Martin F."/>
            <person name="Corradi N."/>
        </authorList>
    </citation>
    <scope>NUCLEOTIDE SEQUENCE [LARGE SCALE GENOMIC DNA]</scope>
    <source>
        <strain evidence="2 3">DAOM 197198</strain>
    </source>
</reference>
<comment type="caution">
    <text evidence="2">The sequence shown here is derived from an EMBL/GenBank/DDBJ whole genome shotgun (WGS) entry which is preliminary data.</text>
</comment>
<sequence>MLECKILAKHEKFIKDANTIKPTIYDLPEGAIEETRKMIVYHIKERLKQHSRHAGNVYIMVNCTESQFFGVFKGYIHNYYPRTGNYKCIFKGVDTYSTLSLILRDDNWGAKYFSQHQKTFVLSYHLPSNPNDPDPLREPDPLQEFDPLQEPDPLQELDPL</sequence>
<reference evidence="2 3" key="1">
    <citation type="journal article" date="2013" name="Proc. Natl. Acad. Sci. U.S.A.">
        <title>Genome of an arbuscular mycorrhizal fungus provides insight into the oldest plant symbiosis.</title>
        <authorList>
            <person name="Tisserant E."/>
            <person name="Malbreil M."/>
            <person name="Kuo A."/>
            <person name="Kohler A."/>
            <person name="Symeonidi A."/>
            <person name="Balestrini R."/>
            <person name="Charron P."/>
            <person name="Duensing N."/>
            <person name="Frei Dit Frey N."/>
            <person name="Gianinazzi-Pearson V."/>
            <person name="Gilbert L.B."/>
            <person name="Handa Y."/>
            <person name="Herr J.R."/>
            <person name="Hijri M."/>
            <person name="Koul R."/>
            <person name="Kawaguchi M."/>
            <person name="Krajinski F."/>
            <person name="Lammers P.J."/>
            <person name="Masclaux F.G."/>
            <person name="Murat C."/>
            <person name="Morin E."/>
            <person name="Ndikumana S."/>
            <person name="Pagni M."/>
            <person name="Petitpierre D."/>
            <person name="Requena N."/>
            <person name="Rosikiewicz P."/>
            <person name="Riley R."/>
            <person name="Saito K."/>
            <person name="San Clemente H."/>
            <person name="Shapiro H."/>
            <person name="van Tuinen D."/>
            <person name="Becard G."/>
            <person name="Bonfante P."/>
            <person name="Paszkowski U."/>
            <person name="Shachar-Hill Y.Y."/>
            <person name="Tuskan G.A."/>
            <person name="Young P.W."/>
            <person name="Sanders I.R."/>
            <person name="Henrissat B."/>
            <person name="Rensing S.A."/>
            <person name="Grigoriev I.V."/>
            <person name="Corradi N."/>
            <person name="Roux C."/>
            <person name="Martin F."/>
        </authorList>
    </citation>
    <scope>NUCLEOTIDE SEQUENCE [LARGE SCALE GENOMIC DNA]</scope>
    <source>
        <strain evidence="2 3">DAOM 197198</strain>
    </source>
</reference>
<feature type="non-terminal residue" evidence="2">
    <location>
        <position position="1"/>
    </location>
</feature>
<evidence type="ECO:0000256" key="1">
    <source>
        <dbReference type="SAM" id="MobiDB-lite"/>
    </source>
</evidence>
<proteinExistence type="predicted"/>
<protein>
    <submittedName>
        <fullName evidence="2">Uncharacterized protein</fullName>
    </submittedName>
</protein>
<keyword evidence="3" id="KW-1185">Reference proteome</keyword>
<evidence type="ECO:0000313" key="3">
    <source>
        <dbReference type="Proteomes" id="UP000018888"/>
    </source>
</evidence>
<gene>
    <name evidence="2" type="ORF">GLOIN_2v1720654</name>
</gene>
<feature type="compositionally biased region" description="Acidic residues" evidence="1">
    <location>
        <begin position="141"/>
        <end position="160"/>
    </location>
</feature>